<evidence type="ECO:0000313" key="3">
    <source>
        <dbReference type="Proteomes" id="UP000295418"/>
    </source>
</evidence>
<dbReference type="EMBL" id="SKFG01000031">
    <property type="protein sequence ID" value="TCZ73596.1"/>
    <property type="molecule type" value="Genomic_DNA"/>
</dbReference>
<dbReference type="Proteomes" id="UP000295418">
    <property type="component" value="Unassembled WGS sequence"/>
</dbReference>
<dbReference type="OrthoDB" id="9801163at2"/>
<dbReference type="Gene3D" id="3.40.190.10">
    <property type="entry name" value="Periplasmic binding protein-like II"/>
    <property type="match status" value="1"/>
</dbReference>
<proteinExistence type="predicted"/>
<organism evidence="2 3">
    <name type="scientific">Paenibacillus albiflavus</name>
    <dbReference type="NCBI Taxonomy" id="2545760"/>
    <lineage>
        <taxon>Bacteria</taxon>
        <taxon>Bacillati</taxon>
        <taxon>Bacillota</taxon>
        <taxon>Bacilli</taxon>
        <taxon>Bacillales</taxon>
        <taxon>Paenibacillaceae</taxon>
        <taxon>Paenibacillus</taxon>
    </lineage>
</organism>
<accession>A0A4R4E2C2</accession>
<dbReference type="Pfam" id="PF04069">
    <property type="entry name" value="OpuAC"/>
    <property type="match status" value="1"/>
</dbReference>
<feature type="domain" description="ABC-type glycine betaine transport system substrate-binding" evidence="1">
    <location>
        <begin position="11"/>
        <end position="274"/>
    </location>
</feature>
<dbReference type="Gene3D" id="3.40.190.120">
    <property type="entry name" value="Osmoprotection protein (prox), domain 2"/>
    <property type="match status" value="1"/>
</dbReference>
<dbReference type="AlphaFoldDB" id="A0A4R4E2C2"/>
<dbReference type="GO" id="GO:0022857">
    <property type="term" value="F:transmembrane transporter activity"/>
    <property type="evidence" value="ECO:0007669"/>
    <property type="project" value="InterPro"/>
</dbReference>
<name>A0A4R4E2C2_9BACL</name>
<gene>
    <name evidence="2" type="ORF">E0485_20905</name>
</gene>
<dbReference type="GO" id="GO:0043190">
    <property type="term" value="C:ATP-binding cassette (ABC) transporter complex"/>
    <property type="evidence" value="ECO:0007669"/>
    <property type="project" value="InterPro"/>
</dbReference>
<evidence type="ECO:0000313" key="2">
    <source>
        <dbReference type="EMBL" id="TCZ73596.1"/>
    </source>
</evidence>
<keyword evidence="3" id="KW-1185">Reference proteome</keyword>
<dbReference type="InterPro" id="IPR007210">
    <property type="entry name" value="ABC_Gly_betaine_transp_sub-bd"/>
</dbReference>
<comment type="caution">
    <text evidence="2">The sequence shown here is derived from an EMBL/GenBank/DDBJ whole genome shotgun (WGS) entry which is preliminary data.</text>
</comment>
<protein>
    <submittedName>
        <fullName evidence="2">Glycine/betaine ABC transporter substrate-binding protein</fullName>
    </submittedName>
</protein>
<evidence type="ECO:0000259" key="1">
    <source>
        <dbReference type="Pfam" id="PF04069"/>
    </source>
</evidence>
<dbReference type="SUPFAM" id="SSF53850">
    <property type="entry name" value="Periplasmic binding protein-like II"/>
    <property type="match status" value="1"/>
</dbReference>
<sequence length="282" mass="31951">MGCSSNSSQLSIKIGSKNFTENLILGEMYALALEDNGYKVERKLNLAGTLVAHEALKKGEIDLYPEYTGTGLINIMQEKPLSDAKEVYDKVAKFYKEQFHLVWLTPSNANNTQALAVSKKISDAYGIKTISDLQKNAANIRLAAVPEFEEREDGLLGLKRVYGDFPFKTMKLFDYGVKYRVVLNDEADLTVAFATDGELTNPELVVLQDDKKLWPPYYLAPVIRQEILDKDPNVRQVLDEISSKINDQTMQQLNAEVDIKKREYAEVAKEFLEKQMLLKKVK</sequence>
<reference evidence="2 3" key="1">
    <citation type="submission" date="2019-03" db="EMBL/GenBank/DDBJ databases">
        <authorList>
            <person name="Kim M.K.M."/>
        </authorList>
    </citation>
    <scope>NUCLEOTIDE SEQUENCE [LARGE SCALE GENOMIC DNA]</scope>
    <source>
        <strain evidence="2 3">18JY21-1</strain>
    </source>
</reference>